<name>A0A3L6G505_MAIZE</name>
<proteinExistence type="predicted"/>
<dbReference type="Proteomes" id="UP000251960">
    <property type="component" value="Chromosome 10"/>
</dbReference>
<dbReference type="ExpressionAtlas" id="A0A3L6G505">
    <property type="expression patterns" value="baseline and differential"/>
</dbReference>
<reference evidence="1" key="1">
    <citation type="journal article" date="2018" name="Nat. Genet.">
        <title>Extensive intraspecific gene order and gene structural variations between Mo17 and other maize genomes.</title>
        <authorList>
            <person name="Sun S."/>
            <person name="Zhou Y."/>
            <person name="Chen J."/>
            <person name="Shi J."/>
            <person name="Zhao H."/>
            <person name="Zhao H."/>
            <person name="Song W."/>
            <person name="Zhang M."/>
            <person name="Cui Y."/>
            <person name="Dong X."/>
            <person name="Liu H."/>
            <person name="Ma X."/>
            <person name="Jiao Y."/>
            <person name="Wang B."/>
            <person name="Wei X."/>
            <person name="Stein J.C."/>
            <person name="Glaubitz J.C."/>
            <person name="Lu F."/>
            <person name="Yu G."/>
            <person name="Liang C."/>
            <person name="Fengler K."/>
            <person name="Li B."/>
            <person name="Rafalski A."/>
            <person name="Schnable P.S."/>
            <person name="Ware D.H."/>
            <person name="Buckler E.S."/>
            <person name="Lai J."/>
        </authorList>
    </citation>
    <scope>NUCLEOTIDE SEQUENCE [LARGE SCALE GENOMIC DNA]</scope>
    <source>
        <tissue evidence="1">Seedling</tissue>
    </source>
</reference>
<sequence length="205" mass="22471">MEADTNNAGIAFSPFTLSDDGIELQFATNYLGHFLLTNLLLEKMKITAMESGIEGRVVIVASDSYKHTYREGIRFDKLNDASGYKGILAYGQSKLANILRSNELSCRLKEEDAKVVVNSLHPGVVATNITRHLGIIKDILSPIAKLVLRGVEQGAATVCYLALHPQVAGVTGKYFVDFNAVELKPPATDKELSKKLWDFSVSLLQ</sequence>
<comment type="caution">
    <text evidence="1">The sequence shown here is derived from an EMBL/GenBank/DDBJ whole genome shotgun (WGS) entry which is preliminary data.</text>
</comment>
<evidence type="ECO:0000313" key="1">
    <source>
        <dbReference type="EMBL" id="PWZ43683.1"/>
    </source>
</evidence>
<organism evidence="1">
    <name type="scientific">Zea mays</name>
    <name type="common">Maize</name>
    <dbReference type="NCBI Taxonomy" id="4577"/>
    <lineage>
        <taxon>Eukaryota</taxon>
        <taxon>Viridiplantae</taxon>
        <taxon>Streptophyta</taxon>
        <taxon>Embryophyta</taxon>
        <taxon>Tracheophyta</taxon>
        <taxon>Spermatophyta</taxon>
        <taxon>Magnoliopsida</taxon>
        <taxon>Liliopsida</taxon>
        <taxon>Poales</taxon>
        <taxon>Poaceae</taxon>
        <taxon>PACMAD clade</taxon>
        <taxon>Panicoideae</taxon>
        <taxon>Andropogonodae</taxon>
        <taxon>Andropogoneae</taxon>
        <taxon>Tripsacinae</taxon>
        <taxon>Zea</taxon>
    </lineage>
</organism>
<protein>
    <submittedName>
        <fullName evidence="1">Short-chain dehydrogenase TIC 32, chloroplastic</fullName>
    </submittedName>
</protein>
<accession>A0A3L6G505</accession>
<dbReference type="InterPro" id="IPR036291">
    <property type="entry name" value="NAD(P)-bd_dom_sf"/>
</dbReference>
<dbReference type="SUPFAM" id="SSF51735">
    <property type="entry name" value="NAD(P)-binding Rossmann-fold domains"/>
    <property type="match status" value="1"/>
</dbReference>
<gene>
    <name evidence="1" type="primary">TIC32_0</name>
    <name evidence="1" type="ORF">Zm00014a_041025</name>
</gene>
<dbReference type="PANTHER" id="PTHR48476">
    <property type="entry name" value="SHORT-CHAIN DEHYDROGENASE TIC 32, CHLOROPLASTIC-LIKE"/>
    <property type="match status" value="1"/>
</dbReference>
<dbReference type="EMBL" id="NCVQ01000002">
    <property type="protein sequence ID" value="PWZ43683.1"/>
    <property type="molecule type" value="Genomic_DNA"/>
</dbReference>
<dbReference type="PANTHER" id="PTHR48476:SF1">
    <property type="entry name" value="SHORT-CHAIN DEHYDROGENASE TIC 32, CHLOROPLASTIC-LIKE"/>
    <property type="match status" value="1"/>
</dbReference>
<dbReference type="AlphaFoldDB" id="A0A3L6G505"/>
<dbReference type="Gene3D" id="3.40.50.720">
    <property type="entry name" value="NAD(P)-binding Rossmann-like Domain"/>
    <property type="match status" value="1"/>
</dbReference>
<dbReference type="InterPro" id="IPR055280">
    <property type="entry name" value="TIC32"/>
</dbReference>